<dbReference type="AlphaFoldDB" id="A0A934KFZ3"/>
<keyword evidence="5" id="KW-0315">Glutamine amidotransferase</keyword>
<organism evidence="5 6">
    <name type="scientific">Candidatus Dormiibacter inghamiae</name>
    <dbReference type="NCBI Taxonomy" id="3127013"/>
    <lineage>
        <taxon>Bacteria</taxon>
        <taxon>Bacillati</taxon>
        <taxon>Candidatus Dormiibacterota</taxon>
        <taxon>Candidatus Dormibacteria</taxon>
        <taxon>Candidatus Dormibacterales</taxon>
        <taxon>Candidatus Dormibacteraceae</taxon>
        <taxon>Candidatus Dormiibacter</taxon>
    </lineage>
</organism>
<dbReference type="InterPro" id="IPR005320">
    <property type="entry name" value="Peptidase_S51"/>
</dbReference>
<comment type="similarity">
    <text evidence="1">Belongs to the peptidase S51 family.</text>
</comment>
<gene>
    <name evidence="5" type="ORF">JF888_01585</name>
</gene>
<dbReference type="Pfam" id="PF03575">
    <property type="entry name" value="Peptidase_S51"/>
    <property type="match status" value="1"/>
</dbReference>
<dbReference type="GO" id="GO:0006508">
    <property type="term" value="P:proteolysis"/>
    <property type="evidence" value="ECO:0007669"/>
    <property type="project" value="UniProtKB-KW"/>
</dbReference>
<protein>
    <submittedName>
        <fullName evidence="5">Type 1 glutamine amidotransferase-like domain-containing protein</fullName>
    </submittedName>
</protein>
<dbReference type="SUPFAM" id="SSF52317">
    <property type="entry name" value="Class I glutamine amidotransferase-like"/>
    <property type="match status" value="1"/>
</dbReference>
<dbReference type="EMBL" id="JAEKNQ010000010">
    <property type="protein sequence ID" value="MBJ7601883.1"/>
    <property type="molecule type" value="Genomic_DNA"/>
</dbReference>
<dbReference type="GO" id="GO:0008236">
    <property type="term" value="F:serine-type peptidase activity"/>
    <property type="evidence" value="ECO:0007669"/>
    <property type="project" value="UniProtKB-KW"/>
</dbReference>
<keyword evidence="4" id="KW-0720">Serine protease</keyword>
<dbReference type="InterPro" id="IPR029062">
    <property type="entry name" value="Class_I_gatase-like"/>
</dbReference>
<name>A0A934KFZ3_9BACT</name>
<evidence type="ECO:0000313" key="5">
    <source>
        <dbReference type="EMBL" id="MBJ7601883.1"/>
    </source>
</evidence>
<dbReference type="Gene3D" id="3.40.50.880">
    <property type="match status" value="1"/>
</dbReference>
<reference evidence="5 6" key="1">
    <citation type="submission" date="2020-10" db="EMBL/GenBank/DDBJ databases">
        <title>Ca. Dormibacterota MAGs.</title>
        <authorList>
            <person name="Montgomery K."/>
        </authorList>
    </citation>
    <scope>NUCLEOTIDE SEQUENCE [LARGE SCALE GENOMIC DNA]</scope>
    <source>
        <strain evidence="5">SC8811_S16_3</strain>
    </source>
</reference>
<evidence type="ECO:0000256" key="1">
    <source>
        <dbReference type="ARBA" id="ARBA00006534"/>
    </source>
</evidence>
<dbReference type="Proteomes" id="UP000620075">
    <property type="component" value="Unassembled WGS sequence"/>
</dbReference>
<evidence type="ECO:0000256" key="4">
    <source>
        <dbReference type="ARBA" id="ARBA00022825"/>
    </source>
</evidence>
<evidence type="ECO:0000313" key="6">
    <source>
        <dbReference type="Proteomes" id="UP000620075"/>
    </source>
</evidence>
<keyword evidence="2" id="KW-0645">Protease</keyword>
<proteinExistence type="inferred from homology"/>
<sequence length="239" mass="25112">MCGPLLVNGGDELQPGNEAQDRLLVAEAAGRPLLLVPTAAVRQDLPALLRLGRNWFAGLGAEARELPVRRPADARSAELTALASGAGAIYLLGGDPGYAVKVLAGSPVWAAILTAWRRGAGLAGSSAGAMAFGASTLVMARWPRHLERRPIPALGLLRGLAVIPHHDQLGHRWQVLGGASELELLRLDSRTAAVHHAGLWRALGAGEVSFRGRRYTAGQEIVELPPPDPEQALAAMLTA</sequence>
<evidence type="ECO:0000256" key="3">
    <source>
        <dbReference type="ARBA" id="ARBA00022801"/>
    </source>
</evidence>
<accession>A0A934KFZ3</accession>
<dbReference type="RefSeq" id="WP_338176265.1">
    <property type="nucleotide sequence ID" value="NZ_JAEKNQ010000010.1"/>
</dbReference>
<evidence type="ECO:0000256" key="2">
    <source>
        <dbReference type="ARBA" id="ARBA00022670"/>
    </source>
</evidence>
<keyword evidence="3" id="KW-0378">Hydrolase</keyword>
<comment type="caution">
    <text evidence="5">The sequence shown here is derived from an EMBL/GenBank/DDBJ whole genome shotgun (WGS) entry which is preliminary data.</text>
</comment>